<protein>
    <submittedName>
        <fullName evidence="3">NAT8B acetyltransferase</fullName>
    </submittedName>
</protein>
<sequence>MKEEKQSSKQRQHKNMQCVIRKYQPSDHDAVVTLFRSGITEHVLPAFRQALLHPDNVGWALSLAVAAAAVSRGSLWPAAAAVAAWAGLLLLVCRETFHGYVRAKLRTDMSDIPAHFLSHPDRCFWVAEAEEAGGSRVVAGTVAVVRRGDGAGRECGEVLRLNVSPAFRRRGLGSRLTQVALEFCRARGFSRVALETSSVQTDACRLYLALGFTHVRTQLTPTLPQWAARLSRVTVLSLEKLL</sequence>
<dbReference type="InterPro" id="IPR000182">
    <property type="entry name" value="GNAT_dom"/>
</dbReference>
<dbReference type="PROSITE" id="PS51186">
    <property type="entry name" value="GNAT"/>
    <property type="match status" value="1"/>
</dbReference>
<comment type="caution">
    <text evidence="3">The sequence shown here is derived from an EMBL/GenBank/DDBJ whole genome shotgun (WGS) entry which is preliminary data.</text>
</comment>
<keyword evidence="1" id="KW-0808">Transferase</keyword>
<proteinExistence type="predicted"/>
<evidence type="ECO:0000313" key="4">
    <source>
        <dbReference type="Proteomes" id="UP000736164"/>
    </source>
</evidence>
<evidence type="ECO:0000256" key="1">
    <source>
        <dbReference type="ARBA" id="ARBA00022679"/>
    </source>
</evidence>
<keyword evidence="4" id="KW-1185">Reference proteome</keyword>
<dbReference type="PANTHER" id="PTHR13947">
    <property type="entry name" value="GNAT FAMILY N-ACETYLTRANSFERASE"/>
    <property type="match status" value="1"/>
</dbReference>
<dbReference type="Gene3D" id="3.40.630.30">
    <property type="match status" value="1"/>
</dbReference>
<evidence type="ECO:0000259" key="2">
    <source>
        <dbReference type="PROSITE" id="PS51186"/>
    </source>
</evidence>
<feature type="non-terminal residue" evidence="3">
    <location>
        <position position="242"/>
    </location>
</feature>
<dbReference type="EMBL" id="JAAWVO010043402">
    <property type="protein sequence ID" value="MBN3319208.1"/>
    <property type="molecule type" value="Genomic_DNA"/>
</dbReference>
<dbReference type="SUPFAM" id="SSF55729">
    <property type="entry name" value="Acyl-CoA N-acyltransferases (Nat)"/>
    <property type="match status" value="1"/>
</dbReference>
<accession>A0A8J7TCW1</accession>
<organism evidence="3 4">
    <name type="scientific">Atractosteus spatula</name>
    <name type="common">Alligator gar</name>
    <name type="synonym">Lepisosteus spatula</name>
    <dbReference type="NCBI Taxonomy" id="7917"/>
    <lineage>
        <taxon>Eukaryota</taxon>
        <taxon>Metazoa</taxon>
        <taxon>Chordata</taxon>
        <taxon>Craniata</taxon>
        <taxon>Vertebrata</taxon>
        <taxon>Euteleostomi</taxon>
        <taxon>Actinopterygii</taxon>
        <taxon>Neopterygii</taxon>
        <taxon>Holostei</taxon>
        <taxon>Semionotiformes</taxon>
        <taxon>Lepisosteidae</taxon>
        <taxon>Atractosteus</taxon>
    </lineage>
</organism>
<name>A0A8J7TCW1_ATRSP</name>
<dbReference type="Proteomes" id="UP000736164">
    <property type="component" value="Unassembled WGS sequence"/>
</dbReference>
<dbReference type="GO" id="GO:0008080">
    <property type="term" value="F:N-acetyltransferase activity"/>
    <property type="evidence" value="ECO:0007669"/>
    <property type="project" value="InterPro"/>
</dbReference>
<dbReference type="PANTHER" id="PTHR13947:SF58">
    <property type="entry name" value="8B (PUTATIVE,_PSEUDO-RELATED"/>
    <property type="match status" value="1"/>
</dbReference>
<dbReference type="CDD" id="cd04301">
    <property type="entry name" value="NAT_SF"/>
    <property type="match status" value="1"/>
</dbReference>
<dbReference type="Pfam" id="PF00583">
    <property type="entry name" value="Acetyltransf_1"/>
    <property type="match status" value="1"/>
</dbReference>
<evidence type="ECO:0000313" key="3">
    <source>
        <dbReference type="EMBL" id="MBN3319208.1"/>
    </source>
</evidence>
<gene>
    <name evidence="3" type="primary">Nat8b</name>
    <name evidence="3" type="ORF">GTO95_0017812</name>
</gene>
<dbReference type="InterPro" id="IPR050769">
    <property type="entry name" value="NAT_camello-type"/>
</dbReference>
<dbReference type="InterPro" id="IPR016181">
    <property type="entry name" value="Acyl_CoA_acyltransferase"/>
</dbReference>
<reference evidence="3" key="1">
    <citation type="journal article" date="2021" name="Cell">
        <title>Tracing the genetic footprints of vertebrate landing in non-teleost ray-finned fishes.</title>
        <authorList>
            <person name="Bi X."/>
            <person name="Wang K."/>
            <person name="Yang L."/>
            <person name="Pan H."/>
            <person name="Jiang H."/>
            <person name="Wei Q."/>
            <person name="Fang M."/>
            <person name="Yu H."/>
            <person name="Zhu C."/>
            <person name="Cai Y."/>
            <person name="He Y."/>
            <person name="Gan X."/>
            <person name="Zeng H."/>
            <person name="Yu D."/>
            <person name="Zhu Y."/>
            <person name="Jiang H."/>
            <person name="Qiu Q."/>
            <person name="Yang H."/>
            <person name="Zhang Y.E."/>
            <person name="Wang W."/>
            <person name="Zhu M."/>
            <person name="He S."/>
            <person name="Zhang G."/>
        </authorList>
    </citation>
    <scope>NUCLEOTIDE SEQUENCE</scope>
    <source>
        <strain evidence="3">Allg_001</strain>
    </source>
</reference>
<dbReference type="AlphaFoldDB" id="A0A8J7TCW1"/>
<feature type="non-terminal residue" evidence="3">
    <location>
        <position position="1"/>
    </location>
</feature>
<feature type="domain" description="N-acetyltransferase" evidence="2">
    <location>
        <begin position="73"/>
        <end position="242"/>
    </location>
</feature>